<dbReference type="AlphaFoldDB" id="A0AA49GPR3"/>
<dbReference type="PANTHER" id="PTHR43540">
    <property type="entry name" value="PEROXYUREIDOACRYLATE/UREIDOACRYLATE AMIDOHYDROLASE-RELATED"/>
    <property type="match status" value="1"/>
</dbReference>
<dbReference type="EMBL" id="CP120682">
    <property type="protein sequence ID" value="WKN37701.1"/>
    <property type="molecule type" value="Genomic_DNA"/>
</dbReference>
<evidence type="ECO:0000313" key="3">
    <source>
        <dbReference type="EMBL" id="WKN37701.1"/>
    </source>
</evidence>
<reference evidence="3" key="2">
    <citation type="journal article" date="2024" name="Antonie Van Leeuwenhoek">
        <title>Roseihalotalea indica gen. nov., sp. nov., a halophilic Bacteroidetes from mesopelagic Southwest Indian Ocean with higher carbohydrate metabolic potential.</title>
        <authorList>
            <person name="Chen B."/>
            <person name="Zhang M."/>
            <person name="Lin D."/>
            <person name="Ye J."/>
            <person name="Tang K."/>
        </authorList>
    </citation>
    <scope>NUCLEOTIDE SEQUENCE</scope>
    <source>
        <strain evidence="3">TK19036</strain>
    </source>
</reference>
<protein>
    <submittedName>
        <fullName evidence="3">Cysteine hydrolase family protein</fullName>
    </submittedName>
</protein>
<gene>
    <name evidence="3" type="ORF">K4G66_03135</name>
</gene>
<dbReference type="PANTHER" id="PTHR43540:SF14">
    <property type="entry name" value="ISOCHORISMATASE"/>
    <property type="match status" value="1"/>
</dbReference>
<keyword evidence="1 3" id="KW-0378">Hydrolase</keyword>
<sequence length="182" mass="20580">MSLKALIVIDMQKVSFTPRTFRFDAAGVIKRINALSQQFRQEKYPVVFVQHDGSKEGECLPGTEPWELLPELEISTSDLIVPKTANDAFYRSDLHRILEEHGADELVITGCATDFCVDATVKSALVHDYEVTVVQDGHTTADRPHGSAEQLIAHYNWVWQHMTPTRDRIRVFPSSAIFSRPN</sequence>
<proteinExistence type="predicted"/>
<feature type="domain" description="Isochorismatase-like" evidence="2">
    <location>
        <begin position="5"/>
        <end position="144"/>
    </location>
</feature>
<dbReference type="InterPro" id="IPR050272">
    <property type="entry name" value="Isochorismatase-like_hydrls"/>
</dbReference>
<accession>A0AA49GPR3</accession>
<evidence type="ECO:0000259" key="2">
    <source>
        <dbReference type="Pfam" id="PF00857"/>
    </source>
</evidence>
<dbReference type="InterPro" id="IPR000868">
    <property type="entry name" value="Isochorismatase-like_dom"/>
</dbReference>
<organism evidence="3">
    <name type="scientific">Roseihalotalea indica</name>
    <dbReference type="NCBI Taxonomy" id="2867963"/>
    <lineage>
        <taxon>Bacteria</taxon>
        <taxon>Pseudomonadati</taxon>
        <taxon>Bacteroidota</taxon>
        <taxon>Cytophagia</taxon>
        <taxon>Cytophagales</taxon>
        <taxon>Catalimonadaceae</taxon>
        <taxon>Roseihalotalea</taxon>
    </lineage>
</organism>
<dbReference type="Gene3D" id="3.40.50.850">
    <property type="entry name" value="Isochorismatase-like"/>
    <property type="match status" value="1"/>
</dbReference>
<dbReference type="InterPro" id="IPR036380">
    <property type="entry name" value="Isochorismatase-like_sf"/>
</dbReference>
<dbReference type="Pfam" id="PF00857">
    <property type="entry name" value="Isochorismatase"/>
    <property type="match status" value="1"/>
</dbReference>
<dbReference type="SUPFAM" id="SSF52499">
    <property type="entry name" value="Isochorismatase-like hydrolases"/>
    <property type="match status" value="1"/>
</dbReference>
<dbReference type="GO" id="GO:0016787">
    <property type="term" value="F:hydrolase activity"/>
    <property type="evidence" value="ECO:0007669"/>
    <property type="project" value="UniProtKB-KW"/>
</dbReference>
<reference evidence="3" key="1">
    <citation type="journal article" date="2023" name="Comput. Struct. Biotechnol. J.">
        <title>Discovery of a novel marine Bacteroidetes with a rich repertoire of carbohydrate-active enzymes.</title>
        <authorList>
            <person name="Chen B."/>
            <person name="Liu G."/>
            <person name="Chen Q."/>
            <person name="Wang H."/>
            <person name="Liu L."/>
            <person name="Tang K."/>
        </authorList>
    </citation>
    <scope>NUCLEOTIDE SEQUENCE</scope>
    <source>
        <strain evidence="3">TK19036</strain>
    </source>
</reference>
<dbReference type="CDD" id="cd01014">
    <property type="entry name" value="nicotinamidase_related"/>
    <property type="match status" value="1"/>
</dbReference>
<evidence type="ECO:0000256" key="1">
    <source>
        <dbReference type="ARBA" id="ARBA00022801"/>
    </source>
</evidence>
<name>A0AA49GPR3_9BACT</name>